<evidence type="ECO:0000313" key="1">
    <source>
        <dbReference type="EMBL" id="ETI70421.1"/>
    </source>
</evidence>
<protein>
    <submittedName>
        <fullName evidence="1">Uncharacterized protein</fullName>
    </submittedName>
</protein>
<reference evidence="1 2" key="1">
    <citation type="journal article" date="2014" name="Environ. Microbiol.">
        <title>The nitrate-ammonifying and nosZ-carrying bacterium Bacillus vireti is a potent source and sink for nitric and nitrous oxide under high nitrate conditions.</title>
        <authorList>
            <person name="Mania D."/>
            <person name="Heylen K."/>
            <person name="van Spanning R.J."/>
            <person name="Frostegard A."/>
        </authorList>
    </citation>
    <scope>NUCLEOTIDE SEQUENCE [LARGE SCALE GENOMIC DNA]</scope>
    <source>
        <strain evidence="1 2">LMG 21834</strain>
    </source>
</reference>
<organism evidence="1 2">
    <name type="scientific">Neobacillus vireti LMG 21834</name>
    <dbReference type="NCBI Taxonomy" id="1131730"/>
    <lineage>
        <taxon>Bacteria</taxon>
        <taxon>Bacillati</taxon>
        <taxon>Bacillota</taxon>
        <taxon>Bacilli</taxon>
        <taxon>Bacillales</taxon>
        <taxon>Bacillaceae</taxon>
        <taxon>Neobacillus</taxon>
    </lineage>
</organism>
<dbReference type="RefSeq" id="WP_024026743.1">
    <property type="nucleotide sequence ID" value="NZ_ALAN01000017.1"/>
</dbReference>
<gene>
    <name evidence="1" type="ORF">BAVI_02624</name>
</gene>
<dbReference type="EMBL" id="ALAN01000017">
    <property type="protein sequence ID" value="ETI70421.1"/>
    <property type="molecule type" value="Genomic_DNA"/>
</dbReference>
<accession>A0AB94ITM2</accession>
<name>A0AB94ITM2_9BACI</name>
<proteinExistence type="predicted"/>
<dbReference type="Proteomes" id="UP000018877">
    <property type="component" value="Unassembled WGS sequence"/>
</dbReference>
<comment type="caution">
    <text evidence="1">The sequence shown here is derived from an EMBL/GenBank/DDBJ whole genome shotgun (WGS) entry which is preliminary data.</text>
</comment>
<dbReference type="AlphaFoldDB" id="A0AB94ITM2"/>
<sequence length="188" mass="21645">MNKSAIECIDEMVFMDRINLFEKPDVILYHPGHFPELNEQLLNFYEKSGANLIMIPEVYNDFLKCSEFDFYSPLLIKKGIEKKKLMPIPTSNGIKGVDGVIQSAFSFLNNTSNKNILLAGKSFFCKRFYFLASIYANDDKVLDVLPLQDNRDIIPTKWTQSEKGRARILNEIEQYANIIKEKSSALFL</sequence>
<evidence type="ECO:0000313" key="2">
    <source>
        <dbReference type="Proteomes" id="UP000018877"/>
    </source>
</evidence>
<keyword evidence="2" id="KW-1185">Reference proteome</keyword>